<dbReference type="EMBL" id="BGZK01001943">
    <property type="protein sequence ID" value="GBP88588.1"/>
    <property type="molecule type" value="Genomic_DNA"/>
</dbReference>
<keyword evidence="3" id="KW-1185">Reference proteome</keyword>
<comment type="caution">
    <text evidence="2">The sequence shown here is derived from an EMBL/GenBank/DDBJ whole genome shotgun (WGS) entry which is preliminary data.</text>
</comment>
<evidence type="ECO:0000313" key="3">
    <source>
        <dbReference type="Proteomes" id="UP000299102"/>
    </source>
</evidence>
<dbReference type="Proteomes" id="UP000299102">
    <property type="component" value="Unassembled WGS sequence"/>
</dbReference>
<name>A0A4C1ZLE3_EUMVA</name>
<proteinExistence type="predicted"/>
<evidence type="ECO:0000256" key="1">
    <source>
        <dbReference type="SAM" id="MobiDB-lite"/>
    </source>
</evidence>
<feature type="region of interest" description="Disordered" evidence="1">
    <location>
        <begin position="1"/>
        <end position="29"/>
    </location>
</feature>
<accession>A0A4C1ZLE3</accession>
<dbReference type="AlphaFoldDB" id="A0A4C1ZLE3"/>
<reference evidence="2 3" key="1">
    <citation type="journal article" date="2019" name="Commun. Biol.">
        <title>The bagworm genome reveals a unique fibroin gene that provides high tensile strength.</title>
        <authorList>
            <person name="Kono N."/>
            <person name="Nakamura H."/>
            <person name="Ohtoshi R."/>
            <person name="Tomita M."/>
            <person name="Numata K."/>
            <person name="Arakawa K."/>
        </authorList>
    </citation>
    <scope>NUCLEOTIDE SEQUENCE [LARGE SCALE GENOMIC DNA]</scope>
</reference>
<organism evidence="2 3">
    <name type="scientific">Eumeta variegata</name>
    <name type="common">Bagworm moth</name>
    <name type="synonym">Eumeta japonica</name>
    <dbReference type="NCBI Taxonomy" id="151549"/>
    <lineage>
        <taxon>Eukaryota</taxon>
        <taxon>Metazoa</taxon>
        <taxon>Ecdysozoa</taxon>
        <taxon>Arthropoda</taxon>
        <taxon>Hexapoda</taxon>
        <taxon>Insecta</taxon>
        <taxon>Pterygota</taxon>
        <taxon>Neoptera</taxon>
        <taxon>Endopterygota</taxon>
        <taxon>Lepidoptera</taxon>
        <taxon>Glossata</taxon>
        <taxon>Ditrysia</taxon>
        <taxon>Tineoidea</taxon>
        <taxon>Psychidae</taxon>
        <taxon>Oiketicinae</taxon>
        <taxon>Eumeta</taxon>
    </lineage>
</organism>
<gene>
    <name evidence="2" type="ORF">EVAR_65989_1</name>
</gene>
<evidence type="ECO:0000313" key="2">
    <source>
        <dbReference type="EMBL" id="GBP88588.1"/>
    </source>
</evidence>
<protein>
    <submittedName>
        <fullName evidence="2">Uncharacterized protein</fullName>
    </submittedName>
</protein>
<sequence length="158" mass="18086">MSETVNRAVPARPAGRGAGGRGRRRDRRPVRAFDTKLTGQILPGSYGTYLKWARLHRKQGPETLVKSFLGLRAPLSRTLITKGHSAVFNVFLRRLFRRFQPHRTAALCRPLSHYYDTIDIRGQRVRRRVPEQAVRVSITSHRAQLVRVTSGPAYPRFM</sequence>